<organism evidence="1 2">
    <name type="scientific">Cohaesibacter marisflavi</name>
    <dbReference type="NCBI Taxonomy" id="655353"/>
    <lineage>
        <taxon>Bacteria</taxon>
        <taxon>Pseudomonadati</taxon>
        <taxon>Pseudomonadota</taxon>
        <taxon>Alphaproteobacteria</taxon>
        <taxon>Hyphomicrobiales</taxon>
        <taxon>Cohaesibacteraceae</taxon>
    </lineage>
</organism>
<evidence type="ECO:0000313" key="2">
    <source>
        <dbReference type="Proteomes" id="UP000199236"/>
    </source>
</evidence>
<proteinExistence type="predicted"/>
<reference evidence="1 2" key="1">
    <citation type="submission" date="2016-10" db="EMBL/GenBank/DDBJ databases">
        <authorList>
            <person name="de Groot N.N."/>
        </authorList>
    </citation>
    <scope>NUCLEOTIDE SEQUENCE [LARGE SCALE GENOMIC DNA]</scope>
    <source>
        <strain evidence="1 2">CGMCC 1.9157</strain>
    </source>
</reference>
<dbReference type="Proteomes" id="UP000199236">
    <property type="component" value="Unassembled WGS sequence"/>
</dbReference>
<dbReference type="RefSeq" id="WP_090074820.1">
    <property type="nucleotide sequence ID" value="NZ_FOVR01000012.1"/>
</dbReference>
<gene>
    <name evidence="1" type="ORF">SAMN04488056_112141</name>
</gene>
<protein>
    <submittedName>
        <fullName evidence="1">Uncharacterized protein</fullName>
    </submittedName>
</protein>
<sequence>MKLTLPANVPVTFYPTLGDDDRKRFSLMQPIGDITDERGGSVKALTDGRVIELRHSSEAKVIVNLNDILAEVIKATFYRLHLDATLPKMEKSK</sequence>
<accession>A0A1I5JY21</accession>
<evidence type="ECO:0000313" key="1">
    <source>
        <dbReference type="EMBL" id="SFO77261.1"/>
    </source>
</evidence>
<dbReference type="EMBL" id="FOVR01000012">
    <property type="protein sequence ID" value="SFO77261.1"/>
    <property type="molecule type" value="Genomic_DNA"/>
</dbReference>
<dbReference type="OrthoDB" id="8450862at2"/>
<dbReference type="AlphaFoldDB" id="A0A1I5JY21"/>
<dbReference type="STRING" id="655353.SAMN04488056_112141"/>
<name>A0A1I5JY21_9HYPH</name>
<keyword evidence="2" id="KW-1185">Reference proteome</keyword>